<proteinExistence type="predicted"/>
<accession>A0A1G2F1P4</accession>
<evidence type="ECO:0000256" key="5">
    <source>
        <dbReference type="ARBA" id="ARBA00023136"/>
    </source>
</evidence>
<feature type="transmembrane region" description="Helical" evidence="6">
    <location>
        <begin position="31"/>
        <end position="53"/>
    </location>
</feature>
<evidence type="ECO:0000313" key="8">
    <source>
        <dbReference type="Proteomes" id="UP000176787"/>
    </source>
</evidence>
<keyword evidence="4 6" id="KW-1133">Transmembrane helix</keyword>
<dbReference type="PANTHER" id="PTHR30250">
    <property type="entry name" value="PST FAMILY PREDICTED COLANIC ACID TRANSPORTER"/>
    <property type="match status" value="1"/>
</dbReference>
<evidence type="ECO:0000313" key="7">
    <source>
        <dbReference type="EMBL" id="OGZ31560.1"/>
    </source>
</evidence>
<evidence type="ECO:0000256" key="6">
    <source>
        <dbReference type="SAM" id="Phobius"/>
    </source>
</evidence>
<evidence type="ECO:0000256" key="1">
    <source>
        <dbReference type="ARBA" id="ARBA00004651"/>
    </source>
</evidence>
<dbReference type="AlphaFoldDB" id="A0A1G2F1P4"/>
<dbReference type="InterPro" id="IPR050833">
    <property type="entry name" value="Poly_Biosynth_Transport"/>
</dbReference>
<feature type="transmembrane region" description="Helical" evidence="6">
    <location>
        <begin position="302"/>
        <end position="324"/>
    </location>
</feature>
<keyword evidence="3 6" id="KW-0812">Transmembrane</keyword>
<keyword evidence="2" id="KW-1003">Cell membrane</keyword>
<feature type="transmembrane region" description="Helical" evidence="6">
    <location>
        <begin position="130"/>
        <end position="153"/>
    </location>
</feature>
<feature type="transmembrane region" description="Helical" evidence="6">
    <location>
        <begin position="336"/>
        <end position="357"/>
    </location>
</feature>
<sequence>MEKLKNKIYNLLKWSEQHTATDMIYLARGGFWLTLGQIVSAASSFILAIAFANLLPKETFGLYKYVLSIVGILAISTLPGINTAIIQAVARGYEGSFMPSLKTKIQFGFLGGLLSLFLALYYYLNDNNNLALLFMIPGFFIPFMDSLSLYNYFLQGQKNFRSSTIYGIVSFTGVSVFLILVLFVTKNIFLITLAYFLLWTLFRLFFLIVTLRRFPPKEEKTEETISYGKHLTLMDLFPLIAQQLDKILIFHYLGPVQLAVYNFAIAVPEQIKAPFKNLKLLILLRFSVRETEEIKMGLLGKILKMSGILIGVVLIYFFIAPFLYKLFFPQYLESIFYSRIFALSIIFTSAILPLSFLQSKLAIKELYRFNALRAVFQIILLFVLIYYFGIIGAVVSRISADFLNLAVLIFLAKKLK</sequence>
<comment type="caution">
    <text evidence="7">The sequence shown here is derived from an EMBL/GenBank/DDBJ whole genome shotgun (WGS) entry which is preliminary data.</text>
</comment>
<evidence type="ECO:0008006" key="9">
    <source>
        <dbReference type="Google" id="ProtNLM"/>
    </source>
</evidence>
<organism evidence="7 8">
    <name type="scientific">Candidatus Niyogibacteria bacterium RIFCSPLOWO2_12_FULL_41_13</name>
    <dbReference type="NCBI Taxonomy" id="1801726"/>
    <lineage>
        <taxon>Bacteria</taxon>
        <taxon>Candidatus Niyogiibacteriota</taxon>
    </lineage>
</organism>
<protein>
    <recommendedName>
        <fullName evidence="9">Polysaccharide biosynthesis protein C-terminal domain-containing protein</fullName>
    </recommendedName>
</protein>
<dbReference type="PANTHER" id="PTHR30250:SF11">
    <property type="entry name" value="O-ANTIGEN TRANSPORTER-RELATED"/>
    <property type="match status" value="1"/>
</dbReference>
<gene>
    <name evidence="7" type="ORF">A3H02_02530</name>
</gene>
<evidence type="ECO:0000256" key="2">
    <source>
        <dbReference type="ARBA" id="ARBA00022475"/>
    </source>
</evidence>
<feature type="transmembrane region" description="Helical" evidence="6">
    <location>
        <begin position="65"/>
        <end position="86"/>
    </location>
</feature>
<dbReference type="Proteomes" id="UP000176787">
    <property type="component" value="Unassembled WGS sequence"/>
</dbReference>
<name>A0A1G2F1P4_9BACT</name>
<evidence type="ECO:0000256" key="4">
    <source>
        <dbReference type="ARBA" id="ARBA00022989"/>
    </source>
</evidence>
<feature type="transmembrane region" description="Helical" evidence="6">
    <location>
        <begin position="165"/>
        <end position="184"/>
    </location>
</feature>
<dbReference type="STRING" id="1801726.A3H02_02530"/>
<feature type="transmembrane region" description="Helical" evidence="6">
    <location>
        <begin position="190"/>
        <end position="211"/>
    </location>
</feature>
<feature type="transmembrane region" description="Helical" evidence="6">
    <location>
        <begin position="107"/>
        <end position="124"/>
    </location>
</feature>
<comment type="subcellular location">
    <subcellularLocation>
        <location evidence="1">Cell membrane</location>
        <topology evidence="1">Multi-pass membrane protein</topology>
    </subcellularLocation>
</comment>
<dbReference type="EMBL" id="MHMS01000025">
    <property type="protein sequence ID" value="OGZ31560.1"/>
    <property type="molecule type" value="Genomic_DNA"/>
</dbReference>
<dbReference type="Pfam" id="PF01943">
    <property type="entry name" value="Polysacc_synt"/>
    <property type="match status" value="1"/>
</dbReference>
<evidence type="ECO:0000256" key="3">
    <source>
        <dbReference type="ARBA" id="ARBA00022692"/>
    </source>
</evidence>
<keyword evidence="5 6" id="KW-0472">Membrane</keyword>
<reference evidence="7 8" key="1">
    <citation type="journal article" date="2016" name="Nat. Commun.">
        <title>Thousands of microbial genomes shed light on interconnected biogeochemical processes in an aquifer system.</title>
        <authorList>
            <person name="Anantharaman K."/>
            <person name="Brown C.T."/>
            <person name="Hug L.A."/>
            <person name="Sharon I."/>
            <person name="Castelle C.J."/>
            <person name="Probst A.J."/>
            <person name="Thomas B.C."/>
            <person name="Singh A."/>
            <person name="Wilkins M.J."/>
            <person name="Karaoz U."/>
            <person name="Brodie E.L."/>
            <person name="Williams K.H."/>
            <person name="Hubbard S.S."/>
            <person name="Banfield J.F."/>
        </authorList>
    </citation>
    <scope>NUCLEOTIDE SEQUENCE [LARGE SCALE GENOMIC DNA]</scope>
</reference>
<dbReference type="InterPro" id="IPR002797">
    <property type="entry name" value="Polysacc_synth"/>
</dbReference>
<dbReference type="GO" id="GO:0005886">
    <property type="term" value="C:plasma membrane"/>
    <property type="evidence" value="ECO:0007669"/>
    <property type="project" value="UniProtKB-SubCell"/>
</dbReference>